<sequence length="1001" mass="114465">MRSHYLSILASGLISLFLFYSPPTFAEAARGFSQGPAPEWVKPHRYTPGSEREGAHGGIDYLLVESQRRAGTPDKPRQTFRRFRERILNQAGLDKASELYLYHNQEYQQLALHQVDVIRDGQVINKLDSLVINSFRSEDRASSLIYDGVIRTHLIIDDLRIGDELEYSYTTTGSNPVYQQLYSVGLQVSWGVPVEQVYYRVVWDGPAPLNVRSLRTEVGVTSAQTGDRFEYEIRLRNTDVIKDNSEKPSWADASGYVFLSTVSAWQDVEHWAAPMYQQAIGSSDGIAAVVADIRRQAPTSTGQIALALAYVQDNIRYLGLEMGTNSHQPTPASETLELRYGDCKDKTVLLISLLRGLGISAYPALVSTETGKDLHNYPPSHNLFDHVITYVENAGKSYWLDPTRRNQGQIIEGVYQPDYGHALVVGMQRNALTPMQPQHNSYLTIRDDFYLNADAAQPVTFTTSSDMQGWFAENFLSRLERSSMQELGESYQNYYQGYYNGTSASSPFSYERAGQHLITREQYSIADFWEEDGDRLEQTFYPGTIRNYLVLPEERERTSPFALIHPVTVSQTMTIHFEGDDWSFDNHAFAEQNAFFHYQRDVVYNKGERRLTLTQQYTSLTDHVPAADTADYIAAVERARAETNYGIFRYKETATTSSEEGFWPDAYTLTMTLLGICAAVLCIVLISWFVAMRREENTPQQYYPLPLWQFVFLMLITLGTYSLFWAYRNWKYIKTLDNSDIMPAFRSLFAVIWFFPLYNRVAKDYSAMGRNSLLASPLIAAAAALTYLLAMFSEQLLQELLNNRALPYTLLYILLPILPLAAVLLLINHQNGQVPSRLRWRHWLLATVMLPLLALICTQEMYLIPAGGVVEGHVISQSDRRFMDRRGVLPADDNLLYFYSDAFFDIRSDGNGFTGERVFSYWQDDSDDNFYFHSAKLADVKDIRVKYSERWDENTLVTIVTESDKEFVLYVSNDNKRDKLFVNSLKAQWKNQRQALSAQTL</sequence>
<dbReference type="InterPro" id="IPR024618">
    <property type="entry name" value="DUF3857"/>
</dbReference>
<accession>A0ABY6AEV4</accession>
<feature type="domain" description="Transglutaminase-like" evidence="2">
    <location>
        <begin position="289"/>
        <end position="361"/>
    </location>
</feature>
<dbReference type="Gene3D" id="2.60.40.3140">
    <property type="match status" value="1"/>
</dbReference>
<proteinExistence type="predicted"/>
<dbReference type="InterPro" id="IPR002931">
    <property type="entry name" value="Transglutaminase-like"/>
</dbReference>
<feature type="transmembrane region" description="Helical" evidence="1">
    <location>
        <begin position="744"/>
        <end position="761"/>
    </location>
</feature>
<dbReference type="SUPFAM" id="SSF54001">
    <property type="entry name" value="Cysteine proteinases"/>
    <property type="match status" value="1"/>
</dbReference>
<feature type="transmembrane region" description="Helical" evidence="1">
    <location>
        <begin position="840"/>
        <end position="856"/>
    </location>
</feature>
<evidence type="ECO:0000313" key="4">
    <source>
        <dbReference type="EMBL" id="UXD89167.1"/>
    </source>
</evidence>
<reference evidence="5" key="1">
    <citation type="submission" date="2020-06" db="EMBL/GenBank/DDBJ databases">
        <title>Thalassolituus marinus alknpb1M-1, a hydrocarbon-degrading bacterium isolated from the deep-sea overlying water using an in-situ strategy from the South China Sea basin.</title>
        <authorList>
            <person name="Dong C."/>
            <person name="Chen Y."/>
            <person name="Shao Z."/>
        </authorList>
    </citation>
    <scope>NUCLEOTIDE SEQUENCE [LARGE SCALE GENOMIC DNA]</scope>
    <source>
        <strain evidence="5">alknpb1M-1</strain>
    </source>
</reference>
<gene>
    <name evidence="4" type="ORF">HUF19_17755</name>
</gene>
<evidence type="ECO:0000256" key="1">
    <source>
        <dbReference type="SAM" id="Phobius"/>
    </source>
</evidence>
<dbReference type="Proteomes" id="UP001065322">
    <property type="component" value="Chromosome"/>
</dbReference>
<evidence type="ECO:0000259" key="3">
    <source>
        <dbReference type="Pfam" id="PF12969"/>
    </source>
</evidence>
<feature type="transmembrane region" description="Helical" evidence="1">
    <location>
        <begin position="702"/>
        <end position="724"/>
    </location>
</feature>
<dbReference type="EMBL" id="CP054475">
    <property type="protein sequence ID" value="UXD89167.1"/>
    <property type="molecule type" value="Genomic_DNA"/>
</dbReference>
<evidence type="ECO:0000259" key="2">
    <source>
        <dbReference type="Pfam" id="PF01841"/>
    </source>
</evidence>
<dbReference type="Pfam" id="PF01841">
    <property type="entry name" value="Transglut_core"/>
    <property type="match status" value="1"/>
</dbReference>
<dbReference type="Pfam" id="PF12969">
    <property type="entry name" value="DUF3857"/>
    <property type="match status" value="1"/>
</dbReference>
<feature type="transmembrane region" description="Helical" evidence="1">
    <location>
        <begin position="773"/>
        <end position="793"/>
    </location>
</feature>
<protein>
    <submittedName>
        <fullName evidence="4">DUF3857 domain-containing protein</fullName>
    </submittedName>
</protein>
<feature type="transmembrane region" description="Helical" evidence="1">
    <location>
        <begin position="666"/>
        <end position="690"/>
    </location>
</feature>
<keyword evidence="1" id="KW-0472">Membrane</keyword>
<feature type="transmembrane region" description="Helical" evidence="1">
    <location>
        <begin position="805"/>
        <end position="828"/>
    </location>
</feature>
<feature type="domain" description="DUF3857" evidence="3">
    <location>
        <begin position="77"/>
        <end position="238"/>
    </location>
</feature>
<evidence type="ECO:0000313" key="5">
    <source>
        <dbReference type="Proteomes" id="UP001065322"/>
    </source>
</evidence>
<organism evidence="4 5">
    <name type="scientific">Thalassolituus hydrocarboniclasticus</name>
    <dbReference type="NCBI Taxonomy" id="2742796"/>
    <lineage>
        <taxon>Bacteria</taxon>
        <taxon>Pseudomonadati</taxon>
        <taxon>Pseudomonadota</taxon>
        <taxon>Gammaproteobacteria</taxon>
        <taxon>Oceanospirillales</taxon>
        <taxon>Oceanospirillaceae</taxon>
        <taxon>Thalassolituus</taxon>
    </lineage>
</organism>
<dbReference type="InterPro" id="IPR038765">
    <property type="entry name" value="Papain-like_cys_pep_sf"/>
</dbReference>
<keyword evidence="1" id="KW-0812">Transmembrane</keyword>
<keyword evidence="5" id="KW-1185">Reference proteome</keyword>
<keyword evidence="1" id="KW-1133">Transmembrane helix</keyword>
<dbReference type="Gene3D" id="3.10.620.30">
    <property type="match status" value="1"/>
</dbReference>
<name>A0ABY6AEV4_9GAMM</name>
<dbReference type="RefSeq" id="WP_260997836.1">
    <property type="nucleotide sequence ID" value="NZ_CP054475.1"/>
</dbReference>